<name>A0A0B2JZK9_9FIRM</name>
<protein>
    <submittedName>
        <fullName evidence="8">Peptidase M20</fullName>
    </submittedName>
</protein>
<dbReference type="Proteomes" id="UP000030993">
    <property type="component" value="Unassembled WGS sequence"/>
</dbReference>
<evidence type="ECO:0000256" key="1">
    <source>
        <dbReference type="ARBA" id="ARBA00001947"/>
    </source>
</evidence>
<dbReference type="GO" id="GO:0004177">
    <property type="term" value="F:aminopeptidase activity"/>
    <property type="evidence" value="ECO:0007669"/>
    <property type="project" value="UniProtKB-UniRule"/>
</dbReference>
<feature type="domain" description="Peptidase M20 dimerisation" evidence="7">
    <location>
        <begin position="180"/>
        <end position="270"/>
    </location>
</feature>
<gene>
    <name evidence="8" type="ORF">NZ47_06915</name>
</gene>
<dbReference type="InterPro" id="IPR002933">
    <property type="entry name" value="Peptidase_M20"/>
</dbReference>
<dbReference type="AlphaFoldDB" id="A0A0B2JZK9"/>
<dbReference type="Gene3D" id="3.40.630.10">
    <property type="entry name" value="Zn peptidases"/>
    <property type="match status" value="1"/>
</dbReference>
<dbReference type="PANTHER" id="PTHR42994">
    <property type="entry name" value="PEPTIDASE T"/>
    <property type="match status" value="1"/>
</dbReference>
<comment type="similarity">
    <text evidence="5">Belongs to the peptidase M42 family.</text>
</comment>
<dbReference type="SUPFAM" id="SSF55031">
    <property type="entry name" value="Bacterial exopeptidase dimerisation domain"/>
    <property type="match status" value="1"/>
</dbReference>
<comment type="cofactor">
    <cofactor evidence="1">
        <name>Zn(2+)</name>
        <dbReference type="ChEBI" id="CHEBI:29105"/>
    </cofactor>
</comment>
<evidence type="ECO:0000256" key="5">
    <source>
        <dbReference type="PIRNR" id="PIRNR001123"/>
    </source>
</evidence>
<accession>A0A0B2JZK9</accession>
<dbReference type="GO" id="GO:0046872">
    <property type="term" value="F:metal ion binding"/>
    <property type="evidence" value="ECO:0007669"/>
    <property type="project" value="UniProtKB-UniRule"/>
</dbReference>
<evidence type="ECO:0000256" key="2">
    <source>
        <dbReference type="ARBA" id="ARBA00022723"/>
    </source>
</evidence>
<keyword evidence="2 6" id="KW-0479">Metal-binding</keyword>
<proteinExistence type="inferred from homology"/>
<dbReference type="InterPro" id="IPR036264">
    <property type="entry name" value="Bact_exopeptidase_dim_dom"/>
</dbReference>
<dbReference type="Pfam" id="PF01546">
    <property type="entry name" value="Peptidase_M20"/>
    <property type="match status" value="1"/>
</dbReference>
<comment type="cofactor">
    <cofactor evidence="6">
        <name>a divalent metal cation</name>
        <dbReference type="ChEBI" id="CHEBI:60240"/>
    </cofactor>
    <text evidence="6">Binds 2 divalent metal cations per subunit.</text>
</comment>
<reference evidence="8 9" key="1">
    <citation type="journal article" date="2013" name="PLoS ONE">
        <title>Identification and characterization of three novel lipases belonging to families II and V from Anaerovibrio lipolyticus 5ST.</title>
        <authorList>
            <person name="Prive F."/>
            <person name="Kaderbhai N.N."/>
            <person name="Girdwood S."/>
            <person name="Worgan H.J."/>
            <person name="Pinloche E."/>
            <person name="Scollan N.D."/>
            <person name="Huws S.A."/>
            <person name="Newbold C.J."/>
        </authorList>
    </citation>
    <scope>NUCLEOTIDE SEQUENCE [LARGE SCALE GENOMIC DNA]</scope>
    <source>
        <strain evidence="8 9">5S</strain>
    </source>
</reference>
<dbReference type="NCBIfam" id="TIGR01883">
    <property type="entry name" value="PepT-like"/>
    <property type="match status" value="1"/>
</dbReference>
<dbReference type="SUPFAM" id="SSF53187">
    <property type="entry name" value="Zn-dependent exopeptidases"/>
    <property type="match status" value="1"/>
</dbReference>
<dbReference type="eggNOG" id="COG2195">
    <property type="taxonomic scope" value="Bacteria"/>
</dbReference>
<keyword evidence="4" id="KW-0862">Zinc</keyword>
<dbReference type="InterPro" id="IPR011650">
    <property type="entry name" value="Peptidase_M20_dimer"/>
</dbReference>
<sequence>MINEQRVLDEFLELVQIRCSTHDEREIADLLTKRLESLGGTVKEDNAGSKIGGNTGNLVADFPGTIEAPTTMLTAHMDCVEPCEGIKPVIKDGIIRSDGTTILGGDDKAGVVAILETLRQLKENNLPHGPLQVVFTVAEENGVHGSQNLDTSLLHSDFGFTLDTHNHPGSMTFMAPGKNQIKIHIEGKASHAGVDPDAGINAICAAGMLIADAPQGRIDEETTCNLGKIVGGSATNVVAESCDVFYESRSRDKAKLDKITKDICDHFVNGAAKTRCKITAEVSPDYGPYCHEKDSPAIKTAVKAAEKLGLPVNLEESGGGSDANHFNTYGVPTVVLSVGMEKAHTKDEYIEIKDLYDSARWALEIVKTVAEK</sequence>
<keyword evidence="9" id="KW-1185">Reference proteome</keyword>
<keyword evidence="3" id="KW-0378">Hydrolase</keyword>
<dbReference type="PIRSF" id="PIRSF001123">
    <property type="entry name" value="PepA_GA"/>
    <property type="match status" value="1"/>
</dbReference>
<evidence type="ECO:0000256" key="4">
    <source>
        <dbReference type="ARBA" id="ARBA00022833"/>
    </source>
</evidence>
<dbReference type="EMBL" id="JSCE01000143">
    <property type="protein sequence ID" value="KHM52056.1"/>
    <property type="molecule type" value="Genomic_DNA"/>
</dbReference>
<dbReference type="Gene3D" id="3.30.70.360">
    <property type="match status" value="1"/>
</dbReference>
<comment type="caution">
    <text evidence="8">The sequence shown here is derived from an EMBL/GenBank/DDBJ whole genome shotgun (WGS) entry which is preliminary data.</text>
</comment>
<dbReference type="InterPro" id="IPR010162">
    <property type="entry name" value="PepT-like"/>
</dbReference>
<dbReference type="STRING" id="82374.NZ47_06915"/>
<organism evidence="8 9">
    <name type="scientific">Anaerovibrio lipolyticus</name>
    <dbReference type="NCBI Taxonomy" id="82374"/>
    <lineage>
        <taxon>Bacteria</taxon>
        <taxon>Bacillati</taxon>
        <taxon>Bacillota</taxon>
        <taxon>Negativicutes</taxon>
        <taxon>Selenomonadales</taxon>
        <taxon>Selenomonadaceae</taxon>
        <taxon>Anaerovibrio</taxon>
    </lineage>
</organism>
<feature type="binding site" evidence="6">
    <location>
        <position position="344"/>
    </location>
    <ligand>
        <name>Zn(2+)</name>
        <dbReference type="ChEBI" id="CHEBI:29105"/>
        <label>2</label>
    </ligand>
</feature>
<evidence type="ECO:0000259" key="7">
    <source>
        <dbReference type="Pfam" id="PF07687"/>
    </source>
</evidence>
<dbReference type="InterPro" id="IPR008007">
    <property type="entry name" value="Peptidase_M42"/>
</dbReference>
<evidence type="ECO:0000256" key="3">
    <source>
        <dbReference type="ARBA" id="ARBA00022801"/>
    </source>
</evidence>
<dbReference type="PANTHER" id="PTHR42994:SF2">
    <property type="entry name" value="PEPTIDASE"/>
    <property type="match status" value="1"/>
</dbReference>
<evidence type="ECO:0000256" key="6">
    <source>
        <dbReference type="PIRSR" id="PIRSR001123-2"/>
    </source>
</evidence>
<evidence type="ECO:0000313" key="8">
    <source>
        <dbReference type="EMBL" id="KHM52056.1"/>
    </source>
</evidence>
<dbReference type="Pfam" id="PF07687">
    <property type="entry name" value="M20_dimer"/>
    <property type="match status" value="1"/>
</dbReference>
<dbReference type="RefSeq" id="WP_039208262.1">
    <property type="nucleotide sequence ID" value="NZ_JSCE01000143.1"/>
</dbReference>
<evidence type="ECO:0000313" key="9">
    <source>
        <dbReference type="Proteomes" id="UP000030993"/>
    </source>
</evidence>